<keyword evidence="3" id="KW-0547">Nucleotide-binding</keyword>
<keyword evidence="4" id="KW-0067">ATP-binding</keyword>
<dbReference type="InterPro" id="IPR027417">
    <property type="entry name" value="P-loop_NTPase"/>
</dbReference>
<comment type="similarity">
    <text evidence="1">Belongs to the AAA ATPase family.</text>
</comment>
<dbReference type="GO" id="GO:0003723">
    <property type="term" value="F:RNA binding"/>
    <property type="evidence" value="ECO:0007669"/>
    <property type="project" value="TreeGrafter"/>
</dbReference>
<evidence type="ECO:0000313" key="8">
    <source>
        <dbReference type="Proteomes" id="UP000006911"/>
    </source>
</evidence>
<dbReference type="InterPro" id="IPR041569">
    <property type="entry name" value="AAA_lid_3"/>
</dbReference>
<proteinExistence type="inferred from homology"/>
<evidence type="ECO:0000256" key="3">
    <source>
        <dbReference type="ARBA" id="ARBA00022741"/>
    </source>
</evidence>
<dbReference type="Pfam" id="PF00004">
    <property type="entry name" value="AAA"/>
    <property type="match status" value="2"/>
</dbReference>
<dbReference type="GO" id="GO:0042254">
    <property type="term" value="P:ribosome biogenesis"/>
    <property type="evidence" value="ECO:0007669"/>
    <property type="project" value="TreeGrafter"/>
</dbReference>
<evidence type="ECO:0000313" key="7">
    <source>
        <dbReference type="EMBL" id="CAZ80252.1"/>
    </source>
</evidence>
<dbReference type="GO" id="GO:0016887">
    <property type="term" value="F:ATP hydrolysis activity"/>
    <property type="evidence" value="ECO:0007669"/>
    <property type="project" value="InterPro"/>
</dbReference>
<dbReference type="STRING" id="656061.D5G6V9"/>
<evidence type="ECO:0000256" key="1">
    <source>
        <dbReference type="ARBA" id="ARBA00006914"/>
    </source>
</evidence>
<evidence type="ECO:0000256" key="5">
    <source>
        <dbReference type="SAM" id="MobiDB-lite"/>
    </source>
</evidence>
<evidence type="ECO:0000256" key="4">
    <source>
        <dbReference type="ARBA" id="ARBA00022840"/>
    </source>
</evidence>
<dbReference type="PANTHER" id="PTHR23077:SF171">
    <property type="entry name" value="NUCLEAR VALOSIN-CONTAINING PROTEIN-LIKE"/>
    <property type="match status" value="1"/>
</dbReference>
<feature type="domain" description="AAA+ ATPase" evidence="6">
    <location>
        <begin position="125"/>
        <end position="265"/>
    </location>
</feature>
<dbReference type="GeneID" id="9182476"/>
<sequence>MAIEKVLATIRDEVAGGNSAGSGSDEFEGLDEDSVVEPKGSNTMNKPVAGKIVPALSSPLKRKDLEEVNDGEARKRPKQNNSGVAPKTIYRNDIGGMEDIMDDLLELIVMALVHPEVYQLTGMPPPLGVLFHGPPGCGKTMLANIIAEEVGRPFIAISAPSIVSGMSGESEKRLRELFEEAREKAPCLMFIDEIDAIMLKRDNTERGMDRRLVAQMLTCMDDLTLEKTGGKPVVIIGATNQPDSPDPALRRPGRFNREIHLSIPDEVGREKILRVVCGKLKLPSDFDFKRLAKETPGFVGGDLSALAAGANAVAIRRLYEALRNPIAATDSLEVTRVAGSGLRGSIQQFLKAYPDPLTEKQINSHFPIKNPEIFRSAGISLPAGVLLWGPPGCGKTLLAKAVANESRANFISIQGPELLSKYVGESERAVRQVFSRTRACIPCVIFFDELDGLVPRRNDSHSESTSRVVNTLLTELDGRDNRKGIYVIGATNRPDVIDPAMLRPGRFDKLLFIDLPDKDGRLEILKAVTKMTPLSNDVDLRAIAEDNRCKGLSGADLTALVRQATIESLLRCRFTDVGGVEEGKITSNLQALVTAEDFEKALGRVRRSVSEDDREEYREFAAAFGLQGGRRGSGRCTKYRSFPIPISM</sequence>
<protein>
    <submittedName>
        <fullName evidence="7">(Perigord truffle) hypothetical protein</fullName>
    </submittedName>
</protein>
<dbReference type="InterPro" id="IPR003959">
    <property type="entry name" value="ATPase_AAA_core"/>
</dbReference>
<dbReference type="GO" id="GO:1990275">
    <property type="term" value="F:preribosome binding"/>
    <property type="evidence" value="ECO:0007669"/>
    <property type="project" value="TreeGrafter"/>
</dbReference>
<dbReference type="Gene3D" id="3.40.50.300">
    <property type="entry name" value="P-loop containing nucleotide triphosphate hydrolases"/>
    <property type="match status" value="2"/>
</dbReference>
<gene>
    <name evidence="7" type="ORF">GSTUM_00002302001</name>
</gene>
<dbReference type="GO" id="GO:0005634">
    <property type="term" value="C:nucleus"/>
    <property type="evidence" value="ECO:0007669"/>
    <property type="project" value="TreeGrafter"/>
</dbReference>
<dbReference type="KEGG" id="tml:GSTUM_00002302001"/>
<dbReference type="SUPFAM" id="SSF52540">
    <property type="entry name" value="P-loop containing nucleoside triphosphate hydrolases"/>
    <property type="match status" value="2"/>
</dbReference>
<dbReference type="EMBL" id="FN430017">
    <property type="protein sequence ID" value="CAZ80252.1"/>
    <property type="molecule type" value="Genomic_DNA"/>
</dbReference>
<dbReference type="SMART" id="SM00382">
    <property type="entry name" value="AAA"/>
    <property type="match status" value="2"/>
</dbReference>
<feature type="compositionally biased region" description="Acidic residues" evidence="5">
    <location>
        <begin position="25"/>
        <end position="35"/>
    </location>
</feature>
<reference evidence="7 8" key="1">
    <citation type="journal article" date="2010" name="Nature">
        <title>Perigord black truffle genome uncovers evolutionary origins and mechanisms of symbiosis.</title>
        <authorList>
            <person name="Martin F."/>
            <person name="Kohler A."/>
            <person name="Murat C."/>
            <person name="Balestrini R."/>
            <person name="Coutinho P.M."/>
            <person name="Jaillon O."/>
            <person name="Montanini B."/>
            <person name="Morin E."/>
            <person name="Noel B."/>
            <person name="Percudani R."/>
            <person name="Porcel B."/>
            <person name="Rubini A."/>
            <person name="Amicucci A."/>
            <person name="Amselem J."/>
            <person name="Anthouard V."/>
            <person name="Arcioni S."/>
            <person name="Artiguenave F."/>
            <person name="Aury J.M."/>
            <person name="Ballario P."/>
            <person name="Bolchi A."/>
            <person name="Brenna A."/>
            <person name="Brun A."/>
            <person name="Buee M."/>
            <person name="Cantarel B."/>
            <person name="Chevalier G."/>
            <person name="Couloux A."/>
            <person name="Da Silva C."/>
            <person name="Denoeud F."/>
            <person name="Duplessis S."/>
            <person name="Ghignone S."/>
            <person name="Hilselberger B."/>
            <person name="Iotti M."/>
            <person name="Marcais B."/>
            <person name="Mello A."/>
            <person name="Miranda M."/>
            <person name="Pacioni G."/>
            <person name="Quesneville H."/>
            <person name="Riccioni C."/>
            <person name="Ruotolo R."/>
            <person name="Splivallo R."/>
            <person name="Stocchi V."/>
            <person name="Tisserant E."/>
            <person name="Viscomi A.R."/>
            <person name="Zambonelli A."/>
            <person name="Zampieri E."/>
            <person name="Henrissat B."/>
            <person name="Lebrun M.H."/>
            <person name="Paolocci F."/>
            <person name="Bonfante P."/>
            <person name="Ottonello S."/>
            <person name="Wincker P."/>
        </authorList>
    </citation>
    <scope>NUCLEOTIDE SEQUENCE [LARGE SCALE GENOMIC DNA]</scope>
    <source>
        <strain evidence="7 8">Mel28</strain>
    </source>
</reference>
<dbReference type="PANTHER" id="PTHR23077">
    <property type="entry name" value="AAA-FAMILY ATPASE"/>
    <property type="match status" value="1"/>
</dbReference>
<dbReference type="InterPro" id="IPR003593">
    <property type="entry name" value="AAA+_ATPase"/>
</dbReference>
<dbReference type="FunFam" id="3.40.50.300:FF:000018">
    <property type="entry name" value="Cell division control 48"/>
    <property type="match status" value="1"/>
</dbReference>
<feature type="compositionally biased region" description="Basic and acidic residues" evidence="5">
    <location>
        <begin position="61"/>
        <end position="74"/>
    </location>
</feature>
<keyword evidence="8" id="KW-1185">Reference proteome</keyword>
<dbReference type="InParanoid" id="D5G6V9"/>
<dbReference type="Gene3D" id="1.10.8.60">
    <property type="match status" value="2"/>
</dbReference>
<evidence type="ECO:0000256" key="2">
    <source>
        <dbReference type="ARBA" id="ARBA00022737"/>
    </source>
</evidence>
<dbReference type="InterPro" id="IPR015415">
    <property type="entry name" value="Spast_Vps4_C"/>
</dbReference>
<dbReference type="HOGENOM" id="CLU_000688_8_3_1"/>
<dbReference type="eggNOG" id="KOG0733">
    <property type="taxonomic scope" value="Eukaryota"/>
</dbReference>
<accession>D5G6V9</accession>
<dbReference type="InterPro" id="IPR050168">
    <property type="entry name" value="AAA_ATPase_domain"/>
</dbReference>
<dbReference type="GO" id="GO:0005524">
    <property type="term" value="F:ATP binding"/>
    <property type="evidence" value="ECO:0007669"/>
    <property type="project" value="UniProtKB-KW"/>
</dbReference>
<dbReference type="RefSeq" id="XP_002836095.1">
    <property type="nucleotide sequence ID" value="XM_002836049.1"/>
</dbReference>
<feature type="domain" description="AAA+ ATPase" evidence="6">
    <location>
        <begin position="381"/>
        <end position="517"/>
    </location>
</feature>
<dbReference type="Pfam" id="PF09336">
    <property type="entry name" value="Vps4_C"/>
    <property type="match status" value="1"/>
</dbReference>
<feature type="region of interest" description="Disordered" evidence="5">
    <location>
        <begin position="13"/>
        <end position="88"/>
    </location>
</feature>
<evidence type="ECO:0000259" key="6">
    <source>
        <dbReference type="SMART" id="SM00382"/>
    </source>
</evidence>
<dbReference type="AlphaFoldDB" id="D5G6V9"/>
<organism evidence="7 8">
    <name type="scientific">Tuber melanosporum (strain Mel28)</name>
    <name type="common">Perigord black truffle</name>
    <dbReference type="NCBI Taxonomy" id="656061"/>
    <lineage>
        <taxon>Eukaryota</taxon>
        <taxon>Fungi</taxon>
        <taxon>Dikarya</taxon>
        <taxon>Ascomycota</taxon>
        <taxon>Pezizomycotina</taxon>
        <taxon>Pezizomycetes</taxon>
        <taxon>Pezizales</taxon>
        <taxon>Tuberaceae</taxon>
        <taxon>Tuber</taxon>
    </lineage>
</organism>
<dbReference type="Pfam" id="PF17862">
    <property type="entry name" value="AAA_lid_3"/>
    <property type="match status" value="2"/>
</dbReference>
<keyword evidence="2" id="KW-0677">Repeat</keyword>
<name>D5G6V9_TUBMM</name>
<dbReference type="PRINTS" id="PR00830">
    <property type="entry name" value="ENDOLAPTASE"/>
</dbReference>
<dbReference type="Proteomes" id="UP000006911">
    <property type="component" value="Unassembled WGS sequence"/>
</dbReference>
<dbReference type="FunFam" id="3.40.50.300:FF:000365">
    <property type="entry name" value="Ribosome biogenesis ATPase RIX7"/>
    <property type="match status" value="1"/>
</dbReference>